<dbReference type="GO" id="GO:0004359">
    <property type="term" value="F:glutaminase activity"/>
    <property type="evidence" value="ECO:0007669"/>
    <property type="project" value="UniProtKB-EC"/>
</dbReference>
<dbReference type="Pfam" id="PF00117">
    <property type="entry name" value="GATase"/>
    <property type="match status" value="1"/>
</dbReference>
<dbReference type="PANTHER" id="PTHR42701">
    <property type="entry name" value="IMIDAZOLE GLYCEROL PHOSPHATE SYNTHASE SUBUNIT HISH"/>
    <property type="match status" value="1"/>
</dbReference>
<comment type="caution">
    <text evidence="13">The sequence shown here is derived from an EMBL/GenBank/DDBJ whole genome shotgun (WGS) entry which is preliminary data.</text>
</comment>
<feature type="domain" description="Glutamine amidotransferase" evidence="12">
    <location>
        <begin position="4"/>
        <end position="200"/>
    </location>
</feature>
<comment type="subunit">
    <text evidence="2 10">Heterodimer of HisH and HisF.</text>
</comment>
<dbReference type="PROSITE" id="PS51273">
    <property type="entry name" value="GATASE_TYPE_1"/>
    <property type="match status" value="1"/>
</dbReference>
<dbReference type="Proteomes" id="UP000030008">
    <property type="component" value="Unassembled WGS sequence"/>
</dbReference>
<evidence type="ECO:0000256" key="2">
    <source>
        <dbReference type="ARBA" id="ARBA00011152"/>
    </source>
</evidence>
<comment type="pathway">
    <text evidence="1 10">Amino-acid biosynthesis; L-histidine biosynthesis; L-histidine from 5-phospho-alpha-D-ribose 1-diphosphate: step 5/9.</text>
</comment>
<comment type="catalytic activity">
    <reaction evidence="9 10">
        <text>L-glutamine + H2O = L-glutamate + NH4(+)</text>
        <dbReference type="Rhea" id="RHEA:15889"/>
        <dbReference type="ChEBI" id="CHEBI:15377"/>
        <dbReference type="ChEBI" id="CHEBI:28938"/>
        <dbReference type="ChEBI" id="CHEBI:29985"/>
        <dbReference type="ChEBI" id="CHEBI:58359"/>
        <dbReference type="EC" id="3.5.1.2"/>
    </reaction>
</comment>
<accession>A0A099I2L9</accession>
<dbReference type="PIRSF" id="PIRSF000495">
    <property type="entry name" value="Amidotransf_hisH"/>
    <property type="match status" value="1"/>
</dbReference>
<dbReference type="GO" id="GO:0000107">
    <property type="term" value="F:imidazoleglycerol-phosphate synthase activity"/>
    <property type="evidence" value="ECO:0007669"/>
    <property type="project" value="UniProtKB-UniRule"/>
</dbReference>
<evidence type="ECO:0000256" key="9">
    <source>
        <dbReference type="ARBA" id="ARBA00049534"/>
    </source>
</evidence>
<evidence type="ECO:0000256" key="8">
    <source>
        <dbReference type="ARBA" id="ARBA00047838"/>
    </source>
</evidence>
<dbReference type="GO" id="GO:0016829">
    <property type="term" value="F:lyase activity"/>
    <property type="evidence" value="ECO:0007669"/>
    <property type="project" value="UniProtKB-KW"/>
</dbReference>
<dbReference type="NCBIfam" id="TIGR01855">
    <property type="entry name" value="IMP_synth_hisH"/>
    <property type="match status" value="1"/>
</dbReference>
<dbReference type="HAMAP" id="MF_00278">
    <property type="entry name" value="HisH"/>
    <property type="match status" value="1"/>
</dbReference>
<evidence type="ECO:0000256" key="7">
    <source>
        <dbReference type="ARBA" id="ARBA00023239"/>
    </source>
</evidence>
<evidence type="ECO:0000313" key="13">
    <source>
        <dbReference type="EMBL" id="KGJ52219.1"/>
    </source>
</evidence>
<evidence type="ECO:0000256" key="11">
    <source>
        <dbReference type="PIRSR" id="PIRSR000495-1"/>
    </source>
</evidence>
<reference evidence="13 14" key="1">
    <citation type="submission" date="2014-08" db="EMBL/GenBank/DDBJ databases">
        <title>Clostridium innocuum, an unnegligible vancomycin-resistant pathogen causing extra-intestinal infections.</title>
        <authorList>
            <person name="Feng Y."/>
            <person name="Chiu C.-H."/>
        </authorList>
    </citation>
    <scope>NUCLEOTIDE SEQUENCE [LARGE SCALE GENOMIC DNA]</scope>
    <source>
        <strain evidence="13 14">AN88</strain>
    </source>
</reference>
<protein>
    <recommendedName>
        <fullName evidence="10">Imidazole glycerol phosphate synthase subunit HisH</fullName>
        <ecNumber evidence="10">4.3.2.10</ecNumber>
    </recommendedName>
    <alternativeName>
        <fullName evidence="10">IGP synthase glutaminase subunit</fullName>
        <ecNumber evidence="10">3.5.1.2</ecNumber>
    </alternativeName>
    <alternativeName>
        <fullName evidence="10">IGP synthase subunit HisH</fullName>
    </alternativeName>
    <alternativeName>
        <fullName evidence="10">ImGP synthase subunit HisH</fullName>
        <shortName evidence="10">IGPS subunit HisH</shortName>
    </alternativeName>
</protein>
<evidence type="ECO:0000256" key="3">
    <source>
        <dbReference type="ARBA" id="ARBA00022605"/>
    </source>
</evidence>
<keyword evidence="13" id="KW-0328">Glycosyltransferase</keyword>
<evidence type="ECO:0000256" key="4">
    <source>
        <dbReference type="ARBA" id="ARBA00022801"/>
    </source>
</evidence>
<keyword evidence="7 10" id="KW-0456">Lyase</keyword>
<dbReference type="GO" id="GO:0000105">
    <property type="term" value="P:L-histidine biosynthetic process"/>
    <property type="evidence" value="ECO:0007669"/>
    <property type="project" value="UniProtKB-UniRule"/>
</dbReference>
<comment type="function">
    <text evidence="10">IGPS catalyzes the conversion of PRFAR and glutamine to IGP, AICAR and glutamate. The HisH subunit catalyzes the hydrolysis of glutamine to glutamate and ammonia as part of the synthesis of IGP and AICAR. The resulting ammonia molecule is channeled to the active site of HisF.</text>
</comment>
<name>A0A099I2L9_CLOIN</name>
<comment type="subcellular location">
    <subcellularLocation>
        <location evidence="10">Cytoplasm</location>
    </subcellularLocation>
</comment>
<dbReference type="EC" id="3.5.1.2" evidence="10"/>
<dbReference type="AlphaFoldDB" id="A0A099I2L9"/>
<dbReference type="EMBL" id="JQIF01000078">
    <property type="protein sequence ID" value="KGJ52219.1"/>
    <property type="molecule type" value="Genomic_DNA"/>
</dbReference>
<dbReference type="SUPFAM" id="SSF52317">
    <property type="entry name" value="Class I glutamine amidotransferase-like"/>
    <property type="match status" value="1"/>
</dbReference>
<organism evidence="13 14">
    <name type="scientific">Clostridium innocuum</name>
    <dbReference type="NCBI Taxonomy" id="1522"/>
    <lineage>
        <taxon>Bacteria</taxon>
        <taxon>Bacillati</taxon>
        <taxon>Bacillota</taxon>
        <taxon>Clostridia</taxon>
        <taxon>Eubacteriales</taxon>
        <taxon>Clostridiaceae</taxon>
        <taxon>Clostridium</taxon>
    </lineage>
</organism>
<dbReference type="RefSeq" id="WP_044906721.1">
    <property type="nucleotide sequence ID" value="NZ_JQIF01000078.1"/>
</dbReference>
<keyword evidence="5 10" id="KW-0315">Glutamine amidotransferase</keyword>
<dbReference type="CDD" id="cd01748">
    <property type="entry name" value="GATase1_IGP_Synthase"/>
    <property type="match status" value="1"/>
</dbReference>
<evidence type="ECO:0000256" key="10">
    <source>
        <dbReference type="HAMAP-Rule" id="MF_00278"/>
    </source>
</evidence>
<dbReference type="UniPathway" id="UPA00031">
    <property type="reaction ID" value="UER00010"/>
</dbReference>
<sequence>MIAILDYGMGNLHSVENALQHIGCTCCVTDKKEDLQRADQLILPGVGAFADCMKHLQERDLITALKEEVQGKKKPLLGICLGMQALFEDSEENGYTKGLGFLKGNIVKMSAAAESRVRIPHIGWNLLEQCQESSVFERLSERPFVYYVHSYYAQNYAQEDLLADSGYGGMRIPGLVRRNNVVGAQFHPEKSGEDGLQILRWFKEEFV</sequence>
<dbReference type="GO" id="GO:0005737">
    <property type="term" value="C:cytoplasm"/>
    <property type="evidence" value="ECO:0007669"/>
    <property type="project" value="UniProtKB-SubCell"/>
</dbReference>
<dbReference type="InterPro" id="IPR017926">
    <property type="entry name" value="GATASE"/>
</dbReference>
<keyword evidence="6 10" id="KW-0368">Histidine biosynthesis</keyword>
<comment type="catalytic activity">
    <reaction evidence="8 10">
        <text>5-[(5-phospho-1-deoxy-D-ribulos-1-ylimino)methylamino]-1-(5-phospho-beta-D-ribosyl)imidazole-4-carboxamide + L-glutamine = D-erythro-1-(imidazol-4-yl)glycerol 3-phosphate + 5-amino-1-(5-phospho-beta-D-ribosyl)imidazole-4-carboxamide + L-glutamate + H(+)</text>
        <dbReference type="Rhea" id="RHEA:24793"/>
        <dbReference type="ChEBI" id="CHEBI:15378"/>
        <dbReference type="ChEBI" id="CHEBI:29985"/>
        <dbReference type="ChEBI" id="CHEBI:58278"/>
        <dbReference type="ChEBI" id="CHEBI:58359"/>
        <dbReference type="ChEBI" id="CHEBI:58475"/>
        <dbReference type="ChEBI" id="CHEBI:58525"/>
        <dbReference type="EC" id="4.3.2.10"/>
    </reaction>
</comment>
<proteinExistence type="inferred from homology"/>
<keyword evidence="4 10" id="KW-0378">Hydrolase</keyword>
<feature type="active site" evidence="10 11">
    <location>
        <position position="187"/>
    </location>
</feature>
<evidence type="ECO:0000256" key="5">
    <source>
        <dbReference type="ARBA" id="ARBA00022962"/>
    </source>
</evidence>
<keyword evidence="10" id="KW-0963">Cytoplasm</keyword>
<gene>
    <name evidence="10 13" type="primary">hisH</name>
    <name evidence="13" type="ORF">CIAN88_16355</name>
</gene>
<evidence type="ECO:0000259" key="12">
    <source>
        <dbReference type="Pfam" id="PF00117"/>
    </source>
</evidence>
<dbReference type="InterPro" id="IPR029062">
    <property type="entry name" value="Class_I_gatase-like"/>
</dbReference>
<dbReference type="Gene3D" id="3.40.50.880">
    <property type="match status" value="1"/>
</dbReference>
<evidence type="ECO:0000256" key="1">
    <source>
        <dbReference type="ARBA" id="ARBA00005091"/>
    </source>
</evidence>
<dbReference type="EC" id="4.3.2.10" evidence="10"/>
<feature type="active site" evidence="10 11">
    <location>
        <position position="189"/>
    </location>
</feature>
<dbReference type="InterPro" id="IPR010139">
    <property type="entry name" value="Imidazole-glycPsynth_HisH"/>
</dbReference>
<feature type="active site" description="Nucleophile" evidence="10 11">
    <location>
        <position position="80"/>
    </location>
</feature>
<dbReference type="PANTHER" id="PTHR42701:SF1">
    <property type="entry name" value="IMIDAZOLE GLYCEROL PHOSPHATE SYNTHASE SUBUNIT HISH"/>
    <property type="match status" value="1"/>
</dbReference>
<keyword evidence="3 10" id="KW-0028">Amino-acid biosynthesis</keyword>
<evidence type="ECO:0000313" key="14">
    <source>
        <dbReference type="Proteomes" id="UP000030008"/>
    </source>
</evidence>
<keyword evidence="13" id="KW-0808">Transferase</keyword>
<evidence type="ECO:0000256" key="6">
    <source>
        <dbReference type="ARBA" id="ARBA00023102"/>
    </source>
</evidence>